<proteinExistence type="predicted"/>
<sequence>MPISIKYPPTRGDLLYISTSPLVLCWMTYRKHVRVSLKTCTTFRKNTYVFYPKHNHTFRTLMFSDLQIHKIRRLIVCNSSWNTVYYYLAPIHIG</sequence>
<evidence type="ECO:0000313" key="1">
    <source>
        <dbReference type="EMBL" id="CUQ08395.1"/>
    </source>
</evidence>
<dbReference type="AlphaFoldDB" id="A0A174TLD9"/>
<dbReference type="Proteomes" id="UP000095332">
    <property type="component" value="Unassembled WGS sequence"/>
</dbReference>
<evidence type="ECO:0000313" key="2">
    <source>
        <dbReference type="Proteomes" id="UP000095332"/>
    </source>
</evidence>
<accession>A0A174TLD9</accession>
<name>A0A174TLD9_PARDI</name>
<protein>
    <submittedName>
        <fullName evidence="1">Uncharacterized protein</fullName>
    </submittedName>
</protein>
<reference evidence="1 2" key="1">
    <citation type="submission" date="2015-09" db="EMBL/GenBank/DDBJ databases">
        <authorList>
            <consortium name="Pathogen Informatics"/>
        </authorList>
    </citation>
    <scope>NUCLEOTIDE SEQUENCE [LARGE SCALE GENOMIC DNA]</scope>
    <source>
        <strain evidence="1 2">2789STDY5834948</strain>
    </source>
</reference>
<organism evidence="1 2">
    <name type="scientific">Parabacteroides distasonis</name>
    <dbReference type="NCBI Taxonomy" id="823"/>
    <lineage>
        <taxon>Bacteria</taxon>
        <taxon>Pseudomonadati</taxon>
        <taxon>Bacteroidota</taxon>
        <taxon>Bacteroidia</taxon>
        <taxon>Bacteroidales</taxon>
        <taxon>Tannerellaceae</taxon>
        <taxon>Parabacteroides</taxon>
    </lineage>
</organism>
<dbReference type="EMBL" id="CZBM01000004">
    <property type="protein sequence ID" value="CUQ08395.1"/>
    <property type="molecule type" value="Genomic_DNA"/>
</dbReference>
<gene>
    <name evidence="1" type="ORF">ERS852560_01377</name>
</gene>